<proteinExistence type="predicted"/>
<keyword evidence="2" id="KW-1185">Reference proteome</keyword>
<sequence length="661" mass="72264">MPPQQRPIKRLLVVNRGEIAIRILQACHELPSPPTTFALYTDVDTTHITLGRPHHAIKVVSPATYTDINSIIKIAIENKIDAVHPGYGFLSESAEFSRRMWEEANVLVVGPGWEVLERTGDKLKAKALAEEGGVPVLKAMRNPSSSVEDVRMFARSIGFPIMVKAVDGGGGRGIRLVENEVSLQNAVERCIGESPSKTVFAEQAAIRGFKHIEVQIIGDGKGGVKHLWERDCSVQRRFQKIVEVAPTPTKDRRTVGKVVESAMSMGNRLKYLGLGTFEYLVNVKSGEFFFLEINPRVQVEHTISETVRGVDLVREQLLIAQGQNALENHRFGDISQARDHPQAYSIQLRLCAEDPNSNFALSIGRVAEVVIPSGNGVRVDSHLSKGGSVGSDFDNMMAKIIVTASTWEQTLAKARRALAETRVSGVKTNLDLLRAIVGDEAFCAGHADTTWLESNMQKLIEQGQKLGSKTESATANLPVFPASSTQSQGLASSNISFRKGDAWTLHLEGGEGLSKEGHHLSLDRIIRNEFPDAIVADISFTAPGQKPLTFKATVASTTTSAGATASTHRRGDCNNKNHVVVPMSGKLIEVLVDEGDEIKENDIIAFVKQMKMELEIRSPRSGIVDWVIELESEEGDDVAEGVLLVELKPEESSKPDIRSKL</sequence>
<dbReference type="EMBL" id="JAPDRQ010000073">
    <property type="protein sequence ID" value="KAJ9656734.1"/>
    <property type="molecule type" value="Genomic_DNA"/>
</dbReference>
<evidence type="ECO:0000313" key="1">
    <source>
        <dbReference type="EMBL" id="KAJ9656734.1"/>
    </source>
</evidence>
<dbReference type="Proteomes" id="UP001172386">
    <property type="component" value="Unassembled WGS sequence"/>
</dbReference>
<accession>A0ACC3A7N1</accession>
<evidence type="ECO:0000313" key="2">
    <source>
        <dbReference type="Proteomes" id="UP001172386"/>
    </source>
</evidence>
<gene>
    <name evidence="1" type="ORF">H2198_004738</name>
</gene>
<name>A0ACC3A7N1_9EURO</name>
<comment type="caution">
    <text evidence="1">The sequence shown here is derived from an EMBL/GenBank/DDBJ whole genome shotgun (WGS) entry which is preliminary data.</text>
</comment>
<organism evidence="1 2">
    <name type="scientific">Neophaeococcomyces mojaviensis</name>
    <dbReference type="NCBI Taxonomy" id="3383035"/>
    <lineage>
        <taxon>Eukaryota</taxon>
        <taxon>Fungi</taxon>
        <taxon>Dikarya</taxon>
        <taxon>Ascomycota</taxon>
        <taxon>Pezizomycotina</taxon>
        <taxon>Eurotiomycetes</taxon>
        <taxon>Chaetothyriomycetidae</taxon>
        <taxon>Chaetothyriales</taxon>
        <taxon>Chaetothyriales incertae sedis</taxon>
        <taxon>Neophaeococcomyces</taxon>
    </lineage>
</organism>
<reference evidence="1" key="1">
    <citation type="submission" date="2022-10" db="EMBL/GenBank/DDBJ databases">
        <title>Culturing micro-colonial fungi from biological soil crusts in the Mojave desert and describing Neophaeococcomyces mojavensis, and introducing the new genera and species Taxawa tesnikishii.</title>
        <authorList>
            <person name="Kurbessoian T."/>
            <person name="Stajich J.E."/>
        </authorList>
    </citation>
    <scope>NUCLEOTIDE SEQUENCE</scope>
    <source>
        <strain evidence="1">JES_112</strain>
    </source>
</reference>
<protein>
    <submittedName>
        <fullName evidence="1">Uncharacterized protein</fullName>
    </submittedName>
</protein>